<organism evidence="3 5">
    <name type="scientific">Cucumis melo var. makuwa</name>
    <name type="common">Oriental melon</name>
    <dbReference type="NCBI Taxonomy" id="1194695"/>
    <lineage>
        <taxon>Eukaryota</taxon>
        <taxon>Viridiplantae</taxon>
        <taxon>Streptophyta</taxon>
        <taxon>Embryophyta</taxon>
        <taxon>Tracheophyta</taxon>
        <taxon>Spermatophyta</taxon>
        <taxon>Magnoliopsida</taxon>
        <taxon>eudicotyledons</taxon>
        <taxon>Gunneridae</taxon>
        <taxon>Pentapetalae</taxon>
        <taxon>rosids</taxon>
        <taxon>fabids</taxon>
        <taxon>Cucurbitales</taxon>
        <taxon>Cucurbitaceae</taxon>
        <taxon>Benincaseae</taxon>
        <taxon>Cucumis</taxon>
    </lineage>
</organism>
<dbReference type="EMBL" id="SSTD01006392">
    <property type="protein sequence ID" value="TYK20311.1"/>
    <property type="molecule type" value="Genomic_DNA"/>
</dbReference>
<evidence type="ECO:0000313" key="3">
    <source>
        <dbReference type="EMBL" id="TYK20311.1"/>
    </source>
</evidence>
<dbReference type="Pfam" id="PF24626">
    <property type="entry name" value="SH3_Tf2-1"/>
    <property type="match status" value="1"/>
</dbReference>
<protein>
    <submittedName>
        <fullName evidence="3">Pol protein</fullName>
    </submittedName>
</protein>
<evidence type="ECO:0000259" key="1">
    <source>
        <dbReference type="Pfam" id="PF24626"/>
    </source>
</evidence>
<dbReference type="PANTHER" id="PTHR46148">
    <property type="entry name" value="CHROMO DOMAIN-CONTAINING PROTEIN"/>
    <property type="match status" value="1"/>
</dbReference>
<evidence type="ECO:0000313" key="2">
    <source>
        <dbReference type="EMBL" id="KAA0040948.1"/>
    </source>
</evidence>
<dbReference type="Proteomes" id="UP000321393">
    <property type="component" value="Unassembled WGS sequence"/>
</dbReference>
<proteinExistence type="predicted"/>
<dbReference type="PANTHER" id="PTHR46148:SF60">
    <property type="entry name" value="CHROMO DOMAIN-CONTAINING PROTEIN"/>
    <property type="match status" value="1"/>
</dbReference>
<evidence type="ECO:0000313" key="5">
    <source>
        <dbReference type="Proteomes" id="UP000321947"/>
    </source>
</evidence>
<sequence>MKREVADFVSRCLVCQQMKAPRQRPACEGSKTEASRLTKLTYFILGKSIYTVKMLVSHRSSGKDFDMKRASACIGHEATIGMAPFEALYGRCCKALVCWGEVSEQRTLGPELVQATNATIQKFRARILTAQSRQKSYVDEGHKDLEFDVGDMGRFEILEQIGPVAYRLALPPAFSAIHDVFHVSMLRKYVADSTHVVDFEPLKLMRTCATRSNLLRFWQERSRCSVIEELHWSKSFGKNIGLGRPLGREKPT</sequence>
<dbReference type="EMBL" id="SSTE01017007">
    <property type="protein sequence ID" value="KAA0040948.1"/>
    <property type="molecule type" value="Genomic_DNA"/>
</dbReference>
<accession>A0A5D3D9R9</accession>
<reference evidence="4 5" key="1">
    <citation type="submission" date="2019-08" db="EMBL/GenBank/DDBJ databases">
        <title>Draft genome sequences of two oriental melons (Cucumis melo L. var makuwa).</title>
        <authorList>
            <person name="Kwon S.-Y."/>
        </authorList>
    </citation>
    <scope>NUCLEOTIDE SEQUENCE [LARGE SCALE GENOMIC DNA]</scope>
    <source>
        <strain evidence="5">cv. Chang Bougi</strain>
        <strain evidence="4">cv. SW 3</strain>
        <tissue evidence="3">Leaf</tissue>
    </source>
</reference>
<dbReference type="OrthoDB" id="1909122at2759"/>
<dbReference type="InterPro" id="IPR056924">
    <property type="entry name" value="SH3_Tf2-1"/>
</dbReference>
<evidence type="ECO:0000313" key="4">
    <source>
        <dbReference type="Proteomes" id="UP000321393"/>
    </source>
</evidence>
<comment type="caution">
    <text evidence="3">The sequence shown here is derived from an EMBL/GenBank/DDBJ whole genome shotgun (WGS) entry which is preliminary data.</text>
</comment>
<name>A0A5D3D9R9_CUCMM</name>
<feature type="domain" description="Tf2-1-like SH3-like" evidence="1">
    <location>
        <begin position="152"/>
        <end position="190"/>
    </location>
</feature>
<dbReference type="Proteomes" id="UP000321947">
    <property type="component" value="Unassembled WGS sequence"/>
</dbReference>
<gene>
    <name evidence="3" type="ORF">E5676_scaffold708G00400</name>
    <name evidence="2" type="ORF">E6C27_scaffold125G001450</name>
</gene>
<dbReference type="AlphaFoldDB" id="A0A5D3D9R9"/>